<evidence type="ECO:0000256" key="2">
    <source>
        <dbReference type="ARBA" id="ARBA00006275"/>
    </source>
</evidence>
<evidence type="ECO:0000259" key="7">
    <source>
        <dbReference type="Pfam" id="PF07980"/>
    </source>
</evidence>
<protein>
    <submittedName>
        <fullName evidence="9">RagB/SusD family nutrient uptake outer membrane protein</fullName>
    </submittedName>
</protein>
<feature type="signal peptide" evidence="6">
    <location>
        <begin position="1"/>
        <end position="21"/>
    </location>
</feature>
<sequence>MKNIKYLLLALFIFLATPGCKKFLNVEPIDALSGNNFWKSKTDVENFMNGIYYRLRDKVGGTQDFYNFNERSFFPMLEMRGNFINSNGFEGSQTVSNLVNNNMNAIYYGNGRFDYLAQQVMSWKVFYDIIAASNILILESDKVPSSSLSDTEKKQYKAQAVFMRNLSYLYICRLFGDAVYYTDAYHSKPLPRIDQVEVMDKCIADMAAYKNDLPVAYADASYKGFRPTQASADALMMHLNMWASAFTKNDKNVYYRNVLTLMADLDKYTAYKVLPITPANTKLIFKGNSVENLFGVLQSSNTGESFSRTAGYSFYFSHYPYAGNVTQTNSFLSYSSYNISLLFKPGQADNRKDIWFDNYDSGNGSFQFKKFANTFSTGSGSSSYVGSDDAAIIFRLPDAILLAAEAAAELDNDDLARSLANRITAAAGASPISIGGEFLKDLIFQERTKELIGEGQFYFDLVRTKKILNFKYTANAMSVSDYNAKAWTWPLYLSPEEKAANPFLVGNSFWN</sequence>
<dbReference type="OrthoDB" id="9773740at2"/>
<dbReference type="Pfam" id="PF07980">
    <property type="entry name" value="SusD_RagB"/>
    <property type="match status" value="1"/>
</dbReference>
<keyword evidence="10" id="KW-1185">Reference proteome</keyword>
<comment type="caution">
    <text evidence="9">The sequence shown here is derived from an EMBL/GenBank/DDBJ whole genome shotgun (WGS) entry which is preliminary data.</text>
</comment>
<keyword evidence="5" id="KW-0998">Cell outer membrane</keyword>
<evidence type="ECO:0000256" key="3">
    <source>
        <dbReference type="ARBA" id="ARBA00022729"/>
    </source>
</evidence>
<evidence type="ECO:0000313" key="9">
    <source>
        <dbReference type="EMBL" id="TDG36221.1"/>
    </source>
</evidence>
<proteinExistence type="inferred from homology"/>
<dbReference type="GO" id="GO:0009279">
    <property type="term" value="C:cell outer membrane"/>
    <property type="evidence" value="ECO:0007669"/>
    <property type="project" value="UniProtKB-SubCell"/>
</dbReference>
<accession>A0A4R5MKP0</accession>
<dbReference type="RefSeq" id="WP_133262467.1">
    <property type="nucleotide sequence ID" value="NZ_SJCY01000005.1"/>
</dbReference>
<name>A0A4R5MKP0_9SPHI</name>
<dbReference type="InterPro" id="IPR033985">
    <property type="entry name" value="SusD-like_N"/>
</dbReference>
<dbReference type="Pfam" id="PF14322">
    <property type="entry name" value="SusD-like_3"/>
    <property type="match status" value="1"/>
</dbReference>
<comment type="similarity">
    <text evidence="2">Belongs to the SusD family.</text>
</comment>
<keyword evidence="4" id="KW-0472">Membrane</keyword>
<feature type="domain" description="RagB/SusD" evidence="7">
    <location>
        <begin position="359"/>
        <end position="488"/>
    </location>
</feature>
<dbReference type="InterPro" id="IPR012944">
    <property type="entry name" value="SusD_RagB_dom"/>
</dbReference>
<keyword evidence="3 6" id="KW-0732">Signal</keyword>
<feature type="chain" id="PRO_5020259394" evidence="6">
    <location>
        <begin position="22"/>
        <end position="511"/>
    </location>
</feature>
<dbReference type="AlphaFoldDB" id="A0A4R5MKP0"/>
<evidence type="ECO:0000313" key="10">
    <source>
        <dbReference type="Proteomes" id="UP000295668"/>
    </source>
</evidence>
<evidence type="ECO:0000259" key="8">
    <source>
        <dbReference type="Pfam" id="PF14322"/>
    </source>
</evidence>
<dbReference type="SUPFAM" id="SSF48452">
    <property type="entry name" value="TPR-like"/>
    <property type="match status" value="1"/>
</dbReference>
<gene>
    <name evidence="9" type="ORF">EZJ43_09465</name>
</gene>
<dbReference type="InterPro" id="IPR011990">
    <property type="entry name" value="TPR-like_helical_dom_sf"/>
</dbReference>
<feature type="domain" description="SusD-like N-terminal" evidence="8">
    <location>
        <begin position="92"/>
        <end position="236"/>
    </location>
</feature>
<dbReference type="Proteomes" id="UP000295668">
    <property type="component" value="Unassembled WGS sequence"/>
</dbReference>
<organism evidence="9 10">
    <name type="scientific">Pedobacter changchengzhani</name>
    <dbReference type="NCBI Taxonomy" id="2529274"/>
    <lineage>
        <taxon>Bacteria</taxon>
        <taxon>Pseudomonadati</taxon>
        <taxon>Bacteroidota</taxon>
        <taxon>Sphingobacteriia</taxon>
        <taxon>Sphingobacteriales</taxon>
        <taxon>Sphingobacteriaceae</taxon>
        <taxon>Pedobacter</taxon>
    </lineage>
</organism>
<reference evidence="9 10" key="1">
    <citation type="submission" date="2019-02" db="EMBL/GenBank/DDBJ databases">
        <title>Pedobacter sp. nov., a novel speices isolated from soil of pinguins habitat in Antarcitica.</title>
        <authorList>
            <person name="He R.-H."/>
        </authorList>
    </citation>
    <scope>NUCLEOTIDE SEQUENCE [LARGE SCALE GENOMIC DNA]</scope>
    <source>
        <strain evidence="9 10">E01020</strain>
    </source>
</reference>
<dbReference type="Gene3D" id="1.25.40.390">
    <property type="match status" value="1"/>
</dbReference>
<dbReference type="EMBL" id="SJCY01000005">
    <property type="protein sequence ID" value="TDG36221.1"/>
    <property type="molecule type" value="Genomic_DNA"/>
</dbReference>
<evidence type="ECO:0000256" key="5">
    <source>
        <dbReference type="ARBA" id="ARBA00023237"/>
    </source>
</evidence>
<evidence type="ECO:0000256" key="1">
    <source>
        <dbReference type="ARBA" id="ARBA00004442"/>
    </source>
</evidence>
<comment type="subcellular location">
    <subcellularLocation>
        <location evidence="1">Cell outer membrane</location>
    </subcellularLocation>
</comment>
<evidence type="ECO:0000256" key="6">
    <source>
        <dbReference type="SAM" id="SignalP"/>
    </source>
</evidence>
<evidence type="ECO:0000256" key="4">
    <source>
        <dbReference type="ARBA" id="ARBA00023136"/>
    </source>
</evidence>